<comment type="catalytic activity">
    <reaction evidence="1 9">
        <text>(2S)-2-acetolactate + H(+) = (R)-acetoin + CO2</text>
        <dbReference type="Rhea" id="RHEA:21580"/>
        <dbReference type="ChEBI" id="CHEBI:15378"/>
        <dbReference type="ChEBI" id="CHEBI:15686"/>
        <dbReference type="ChEBI" id="CHEBI:16526"/>
        <dbReference type="ChEBI" id="CHEBI:58476"/>
        <dbReference type="EC" id="4.1.1.5"/>
    </reaction>
</comment>
<evidence type="ECO:0000313" key="10">
    <source>
        <dbReference type="EMBL" id="AUR51286.1"/>
    </source>
</evidence>
<dbReference type="EC" id="4.1.1.5" evidence="4 9"/>
<evidence type="ECO:0000256" key="3">
    <source>
        <dbReference type="ARBA" id="ARBA00007106"/>
    </source>
</evidence>
<reference evidence="11" key="1">
    <citation type="submission" date="2017-11" db="EMBL/GenBank/DDBJ databases">
        <authorList>
            <person name="Chan K.G."/>
            <person name="Lee L.S."/>
        </authorList>
    </citation>
    <scope>NUCLEOTIDE SEQUENCE [LARGE SCALE GENOMIC DNA]</scope>
    <source>
        <strain evidence="11">DSM 100970</strain>
    </source>
</reference>
<comment type="similarity">
    <text evidence="3 9">Belongs to the alpha-acetolactate decarboxylase family.</text>
</comment>
<dbReference type="Gene3D" id="3.30.1330.80">
    <property type="entry name" value="Hypothetical protein, similar to alpha- acetolactate decarboxylase, domain 2"/>
    <property type="match status" value="2"/>
</dbReference>
<evidence type="ECO:0000256" key="5">
    <source>
        <dbReference type="ARBA" id="ARBA00020164"/>
    </source>
</evidence>
<dbReference type="Pfam" id="PF03306">
    <property type="entry name" value="AAL_decarboxy"/>
    <property type="match status" value="1"/>
</dbReference>
<dbReference type="GO" id="GO:0047605">
    <property type="term" value="F:acetolactate decarboxylase activity"/>
    <property type="evidence" value="ECO:0007669"/>
    <property type="project" value="UniProtKB-UniRule"/>
</dbReference>
<dbReference type="Proteomes" id="UP000236655">
    <property type="component" value="Chromosome"/>
</dbReference>
<keyword evidence="8 9" id="KW-0456">Lyase</keyword>
<dbReference type="NCBIfam" id="TIGR01252">
    <property type="entry name" value="acetolac_decarb"/>
    <property type="match status" value="1"/>
</dbReference>
<keyword evidence="7 9" id="KW-0005">Acetoin biosynthesis</keyword>
<dbReference type="PANTHER" id="PTHR35524:SF1">
    <property type="entry name" value="ALPHA-ACETOLACTATE DECARBOXYLASE"/>
    <property type="match status" value="1"/>
</dbReference>
<dbReference type="AlphaFoldDB" id="A0A2I7N492"/>
<evidence type="ECO:0000256" key="9">
    <source>
        <dbReference type="PIRNR" id="PIRNR001332"/>
    </source>
</evidence>
<accession>A0A2I7N492</accession>
<evidence type="ECO:0000256" key="2">
    <source>
        <dbReference type="ARBA" id="ARBA00005170"/>
    </source>
</evidence>
<dbReference type="CDD" id="cd17299">
    <property type="entry name" value="acetolactate_decarboxylase"/>
    <property type="match status" value="1"/>
</dbReference>
<comment type="pathway">
    <text evidence="2 9">Polyol metabolism; (R,R)-butane-2,3-diol biosynthesis; (R,R)-butane-2,3-diol from pyruvate: step 2/3.</text>
</comment>
<proteinExistence type="inferred from homology"/>
<protein>
    <recommendedName>
        <fullName evidence="5 9">Alpha-acetolactate decarboxylase</fullName>
        <ecNumber evidence="4 9">4.1.1.5</ecNumber>
    </recommendedName>
</protein>
<dbReference type="OrthoDB" id="8612680at2"/>
<dbReference type="PIRSF" id="PIRSF001332">
    <property type="entry name" value="Acetolac_decarb"/>
    <property type="match status" value="1"/>
</dbReference>
<organism evidence="10 11">
    <name type="scientific">Aquella oligotrophica</name>
    <dbReference type="NCBI Taxonomy" id="2067065"/>
    <lineage>
        <taxon>Bacteria</taxon>
        <taxon>Pseudomonadati</taxon>
        <taxon>Pseudomonadota</taxon>
        <taxon>Betaproteobacteria</taxon>
        <taxon>Neisseriales</taxon>
        <taxon>Neisseriaceae</taxon>
        <taxon>Aquella</taxon>
    </lineage>
</organism>
<name>A0A2I7N492_9NEIS</name>
<keyword evidence="11" id="KW-1185">Reference proteome</keyword>
<dbReference type="InterPro" id="IPR005128">
    <property type="entry name" value="Acetolactate_a_deCO2ase"/>
</dbReference>
<evidence type="ECO:0000256" key="8">
    <source>
        <dbReference type="ARBA" id="ARBA00023239"/>
    </source>
</evidence>
<evidence type="ECO:0000256" key="1">
    <source>
        <dbReference type="ARBA" id="ARBA00001784"/>
    </source>
</evidence>
<sequence length="238" mass="26924">MNKHNIYQTGTINSLLEAVYAGDTSMEQMLQHGDFGLGALDNIDGELIIHEGICYRADATGKLHILDKDIHTPFAVVNKFIPEQKFTVKDLDFKSLEAVVAEHFISSNLIYAIRVTGKFQHLDLRSEHCTCRPYKRLTEILPNLQTTFIASNVSGVMVGVWFPKYMAQLNVPGFHFHFIDDLRRLGGHVFGFQLEEATIELQVLHGFQLALIENQDFYQADLNIQNESAVASVEQVRT</sequence>
<dbReference type="PANTHER" id="PTHR35524">
    <property type="entry name" value="ALPHA-ACETOLACTATE DECARBOXYLASE"/>
    <property type="match status" value="1"/>
</dbReference>
<keyword evidence="6 9" id="KW-0210">Decarboxylase</keyword>
<evidence type="ECO:0000256" key="6">
    <source>
        <dbReference type="ARBA" id="ARBA00022793"/>
    </source>
</evidence>
<dbReference type="KEGG" id="nba:CUN60_02875"/>
<dbReference type="SUPFAM" id="SSF117856">
    <property type="entry name" value="AF0104/ALDC/Ptd012-like"/>
    <property type="match status" value="1"/>
</dbReference>
<evidence type="ECO:0000313" key="11">
    <source>
        <dbReference type="Proteomes" id="UP000236655"/>
    </source>
</evidence>
<dbReference type="RefSeq" id="WP_102950586.1">
    <property type="nucleotide sequence ID" value="NZ_CP024847.1"/>
</dbReference>
<evidence type="ECO:0000256" key="7">
    <source>
        <dbReference type="ARBA" id="ARBA00023061"/>
    </source>
</evidence>
<evidence type="ECO:0000256" key="4">
    <source>
        <dbReference type="ARBA" id="ARBA00013204"/>
    </source>
</evidence>
<dbReference type="GO" id="GO:0045151">
    <property type="term" value="P:acetoin biosynthetic process"/>
    <property type="evidence" value="ECO:0007669"/>
    <property type="project" value="UniProtKB-UniRule"/>
</dbReference>
<dbReference type="EMBL" id="CP024847">
    <property type="protein sequence ID" value="AUR51286.1"/>
    <property type="molecule type" value="Genomic_DNA"/>
</dbReference>
<dbReference type="UniPathway" id="UPA00626">
    <property type="reaction ID" value="UER00678"/>
</dbReference>
<gene>
    <name evidence="10" type="primary">budA</name>
    <name evidence="10" type="ORF">CUN60_02875</name>
</gene>